<keyword evidence="5" id="KW-1133">Transmembrane helix</keyword>
<evidence type="ECO:0000256" key="3">
    <source>
        <dbReference type="ARBA" id="ARBA00023004"/>
    </source>
</evidence>
<dbReference type="GO" id="GO:0006979">
    <property type="term" value="P:response to oxidative stress"/>
    <property type="evidence" value="ECO:0007669"/>
    <property type="project" value="TreeGrafter"/>
</dbReference>
<dbReference type="InterPro" id="IPR016084">
    <property type="entry name" value="Haem_Oase-like_multi-hlx"/>
</dbReference>
<feature type="transmembrane region" description="Helical" evidence="5">
    <location>
        <begin position="903"/>
        <end position="921"/>
    </location>
</feature>
<evidence type="ECO:0000256" key="2">
    <source>
        <dbReference type="ARBA" id="ARBA00022723"/>
    </source>
</evidence>
<dbReference type="Gene3D" id="1.20.910.10">
    <property type="entry name" value="Heme oxygenase-like"/>
    <property type="match status" value="1"/>
</dbReference>
<reference evidence="8 9" key="2">
    <citation type="submission" date="2024-05" db="EMBL/GenBank/DDBJ databases">
        <authorList>
            <person name="Chen Y."/>
            <person name="Shah S."/>
            <person name="Dougan E. K."/>
            <person name="Thang M."/>
            <person name="Chan C."/>
        </authorList>
    </citation>
    <scope>NUCLEOTIDE SEQUENCE [LARGE SCALE GENOMIC DNA]</scope>
</reference>
<dbReference type="Proteomes" id="UP001152797">
    <property type="component" value="Unassembled WGS sequence"/>
</dbReference>
<evidence type="ECO:0000313" key="7">
    <source>
        <dbReference type="EMBL" id="CAI4014290.1"/>
    </source>
</evidence>
<reference evidence="7" key="1">
    <citation type="submission" date="2022-10" db="EMBL/GenBank/DDBJ databases">
        <authorList>
            <person name="Chen Y."/>
            <person name="Dougan E. K."/>
            <person name="Chan C."/>
            <person name="Rhodes N."/>
            <person name="Thang M."/>
        </authorList>
    </citation>
    <scope>NUCLEOTIDE SEQUENCE</scope>
</reference>
<dbReference type="InterPro" id="IPR000626">
    <property type="entry name" value="Ubiquitin-like_dom"/>
</dbReference>
<evidence type="ECO:0000256" key="1">
    <source>
        <dbReference type="ARBA" id="ARBA00022617"/>
    </source>
</evidence>
<keyword evidence="3" id="KW-0408">Iron</keyword>
<dbReference type="SUPFAM" id="SSF54236">
    <property type="entry name" value="Ubiquitin-like"/>
    <property type="match status" value="1"/>
</dbReference>
<keyword evidence="1" id="KW-0349">Heme</keyword>
<dbReference type="InterPro" id="IPR002051">
    <property type="entry name" value="Haem_Oase"/>
</dbReference>
<feature type="domain" description="Ubiquitin-like" evidence="6">
    <location>
        <begin position="2"/>
        <end position="61"/>
    </location>
</feature>
<accession>A0A9P1GHV3</accession>
<evidence type="ECO:0000256" key="5">
    <source>
        <dbReference type="SAM" id="Phobius"/>
    </source>
</evidence>
<dbReference type="InterPro" id="IPR029071">
    <property type="entry name" value="Ubiquitin-like_domsf"/>
</dbReference>
<dbReference type="InterPro" id="IPR016053">
    <property type="entry name" value="Haem_Oase-like"/>
</dbReference>
<proteinExistence type="predicted"/>
<evidence type="ECO:0000256" key="4">
    <source>
        <dbReference type="SAM" id="MobiDB-lite"/>
    </source>
</evidence>
<evidence type="ECO:0000313" key="9">
    <source>
        <dbReference type="Proteomes" id="UP001152797"/>
    </source>
</evidence>
<dbReference type="GO" id="GO:0042167">
    <property type="term" value="P:heme catabolic process"/>
    <property type="evidence" value="ECO:0007669"/>
    <property type="project" value="TreeGrafter"/>
</dbReference>
<dbReference type="OrthoDB" id="446841at2759"/>
<name>A0A9P1GHV3_9DINO</name>
<dbReference type="PROSITE" id="PS50053">
    <property type="entry name" value="UBIQUITIN_2"/>
    <property type="match status" value="1"/>
</dbReference>
<dbReference type="Pfam" id="PF01126">
    <property type="entry name" value="Heme_oxygenase"/>
    <property type="match status" value="1"/>
</dbReference>
<comment type="caution">
    <text evidence="7">The sequence shown here is derived from an EMBL/GenBank/DDBJ whole genome shotgun (WGS) entry which is preliminary data.</text>
</comment>
<gene>
    <name evidence="7" type="ORF">C1SCF055_LOCUS39201</name>
</gene>
<dbReference type="PANTHER" id="PTHR10720">
    <property type="entry name" value="HEME OXYGENASE"/>
    <property type="match status" value="1"/>
</dbReference>
<sequence>MVTVEIAKLDGSLQSEVLEPHETVLDLKRRLALQDGCPTADFLLLWNEVILRNEQLVSSLGDSVVSVIRAWTPRLVENVGYVAAQNASLAEAISQVLKGLEEKNVEQGQVLWIDLHCSHSYDCCAYFSSDLPGRGKLQVAWGPVIEAEDVPSGYQRAAELAKGKEVISVTASSMASQHGVQIVVFSSAGEATPSGEAGFVSASGGTWEMAATKAVLEINELQLQHGQLLGIDAHNYHPDAPAMFGAMYSRDLPGHGPLYLDWVALNQESPWSFFYEAGCKTSEGKEVVSITGSSNCEGRSVQYTFWQVSGDVPGYVEVECRDGWGQAAEELIQKLRDAGVEEGQVLSIDAHNCDLDSPAVLLAVFRRSLPSRGPLTLRCEILQGAGWSQLYRQAEQVAGQSELVACTGSSSGDGLVLLLFLGPRRPAPLTVRHLSSAATWWNGAADQLLQQLRTANLQRNQLLSLDAHNDGPNEAARFTALYSTSIPGDGELRLQYRAFNVEMPWPCLHKQAAVRAASGASLMITGSSNESSLRGDALTDPSQQAPEFQAEEGGKSHEMLLEMLKTVHKASQSMKQTVGAECPVFQGTPLALELETRSWGLWIQEAEAAEAEDCADGLAKKLKEGTADAHKAAESVHFVKEFIKCRVDQQIYAQFVVNLYHIYQALEEALDANAEHPLVESLHFPDELERAETLKLDAEYYLGSNWQQETLPSKVTREYVQRLQQLQKEAPELLIPHAYTRYLGDLSGGQLLKKAAIRGMKLPADGSGVHFYNFRRIPDTMVFKNMYRARMDSLHADSATADRMVEEANYAFFLNTRIFQELDSLAGFEANPVPPPVTAPASSEAAQAYSAAKAAGCPFASLAAQGLPLPEGHPSSTEKSAEPEPKEESTAHQPPVKPQAAKMPWLQITGAVAVLGLIVALRASRSK</sequence>
<evidence type="ECO:0000313" key="8">
    <source>
        <dbReference type="EMBL" id="CAL4801602.1"/>
    </source>
</evidence>
<keyword evidence="5" id="KW-0812">Transmembrane</keyword>
<protein>
    <submittedName>
        <fullName evidence="8">Heme oxygenase 2 (HO-2)</fullName>
    </submittedName>
</protein>
<feature type="compositionally biased region" description="Basic and acidic residues" evidence="4">
    <location>
        <begin position="879"/>
        <end position="890"/>
    </location>
</feature>
<dbReference type="PANTHER" id="PTHR10720:SF0">
    <property type="entry name" value="HEME OXYGENASE"/>
    <property type="match status" value="1"/>
</dbReference>
<dbReference type="GO" id="GO:0006788">
    <property type="term" value="P:heme oxidation"/>
    <property type="evidence" value="ECO:0007669"/>
    <property type="project" value="InterPro"/>
</dbReference>
<dbReference type="EMBL" id="CAMXCT030006268">
    <property type="protein sequence ID" value="CAL4801602.1"/>
    <property type="molecule type" value="Genomic_DNA"/>
</dbReference>
<dbReference type="CDD" id="cd17039">
    <property type="entry name" value="Ubl_ubiquitin_like"/>
    <property type="match status" value="1"/>
</dbReference>
<keyword evidence="2" id="KW-0479">Metal-binding</keyword>
<dbReference type="SUPFAM" id="SSF48613">
    <property type="entry name" value="Heme oxygenase-like"/>
    <property type="match status" value="1"/>
</dbReference>
<dbReference type="GO" id="GO:0020037">
    <property type="term" value="F:heme binding"/>
    <property type="evidence" value="ECO:0007669"/>
    <property type="project" value="TreeGrafter"/>
</dbReference>
<dbReference type="AlphaFoldDB" id="A0A9P1GHV3"/>
<keyword evidence="5" id="KW-0472">Membrane</keyword>
<dbReference type="CDD" id="cd19165">
    <property type="entry name" value="HemeO"/>
    <property type="match status" value="1"/>
</dbReference>
<organism evidence="7">
    <name type="scientific">Cladocopium goreaui</name>
    <dbReference type="NCBI Taxonomy" id="2562237"/>
    <lineage>
        <taxon>Eukaryota</taxon>
        <taxon>Sar</taxon>
        <taxon>Alveolata</taxon>
        <taxon>Dinophyceae</taxon>
        <taxon>Suessiales</taxon>
        <taxon>Symbiodiniaceae</taxon>
        <taxon>Cladocopium</taxon>
    </lineage>
</organism>
<evidence type="ECO:0000259" key="6">
    <source>
        <dbReference type="PROSITE" id="PS50053"/>
    </source>
</evidence>
<dbReference type="GO" id="GO:0046872">
    <property type="term" value="F:metal ion binding"/>
    <property type="evidence" value="ECO:0007669"/>
    <property type="project" value="UniProtKB-KW"/>
</dbReference>
<keyword evidence="9" id="KW-1185">Reference proteome</keyword>
<feature type="region of interest" description="Disordered" evidence="4">
    <location>
        <begin position="866"/>
        <end position="902"/>
    </location>
</feature>
<dbReference type="PRINTS" id="PR00088">
    <property type="entry name" value="HAEMOXYGNASE"/>
</dbReference>
<dbReference type="EMBL" id="CAMXCT020006268">
    <property type="protein sequence ID" value="CAL1167665.1"/>
    <property type="molecule type" value="Genomic_DNA"/>
</dbReference>
<dbReference type="EMBL" id="CAMXCT010006268">
    <property type="protein sequence ID" value="CAI4014290.1"/>
    <property type="molecule type" value="Genomic_DNA"/>
</dbReference>
<feature type="region of interest" description="Disordered" evidence="4">
    <location>
        <begin position="527"/>
        <end position="553"/>
    </location>
</feature>
<dbReference type="GO" id="GO:0004392">
    <property type="term" value="F:heme oxygenase (decyclizing) activity"/>
    <property type="evidence" value="ECO:0007669"/>
    <property type="project" value="InterPro"/>
</dbReference>